<dbReference type="RefSeq" id="WP_110962997.1">
    <property type="nucleotide sequence ID" value="NZ_CP029693.1"/>
</dbReference>
<reference evidence="4 5" key="1">
    <citation type="submission" date="2018-05" db="EMBL/GenBank/DDBJ databases">
        <title>Whole genome sequence of Pseudomonas putida JBC17.</title>
        <authorList>
            <person name="Lee Y.H."/>
            <person name="David K."/>
        </authorList>
    </citation>
    <scope>NUCLEOTIDE SEQUENCE [LARGE SCALE GENOMIC DNA]</scope>
    <source>
        <strain evidence="4 5">JBC17</strain>
    </source>
</reference>
<dbReference type="Gene3D" id="3.40.630.30">
    <property type="match status" value="1"/>
</dbReference>
<dbReference type="PANTHER" id="PTHR43877:SF2">
    <property type="entry name" value="AMINOALKYLPHOSPHONATE N-ACETYLTRANSFERASE-RELATED"/>
    <property type="match status" value="1"/>
</dbReference>
<name>A0A2Z4REJ2_PSEPU</name>
<dbReference type="CDD" id="cd04301">
    <property type="entry name" value="NAT_SF"/>
    <property type="match status" value="1"/>
</dbReference>
<keyword evidence="1 4" id="KW-0808">Transferase</keyword>
<dbReference type="SUPFAM" id="SSF55729">
    <property type="entry name" value="Acyl-CoA N-acyltransferases (Nat)"/>
    <property type="match status" value="1"/>
</dbReference>
<dbReference type="Pfam" id="PF00583">
    <property type="entry name" value="Acetyltransf_1"/>
    <property type="match status" value="1"/>
</dbReference>
<evidence type="ECO:0000313" key="4">
    <source>
        <dbReference type="EMBL" id="AWY39215.1"/>
    </source>
</evidence>
<dbReference type="PROSITE" id="PS51186">
    <property type="entry name" value="GNAT"/>
    <property type="match status" value="1"/>
</dbReference>
<evidence type="ECO:0000256" key="2">
    <source>
        <dbReference type="ARBA" id="ARBA00023315"/>
    </source>
</evidence>
<dbReference type="Proteomes" id="UP000250299">
    <property type="component" value="Chromosome"/>
</dbReference>
<dbReference type="InterPro" id="IPR000182">
    <property type="entry name" value="GNAT_dom"/>
</dbReference>
<dbReference type="InterPro" id="IPR016181">
    <property type="entry name" value="Acyl_CoA_acyltransferase"/>
</dbReference>
<gene>
    <name evidence="4" type="ORF">DKY63_04560</name>
</gene>
<organism evidence="4 5">
    <name type="scientific">Pseudomonas putida</name>
    <name type="common">Arthrobacter siderocapsulatus</name>
    <dbReference type="NCBI Taxonomy" id="303"/>
    <lineage>
        <taxon>Bacteria</taxon>
        <taxon>Pseudomonadati</taxon>
        <taxon>Pseudomonadota</taxon>
        <taxon>Gammaproteobacteria</taxon>
        <taxon>Pseudomonadales</taxon>
        <taxon>Pseudomonadaceae</taxon>
        <taxon>Pseudomonas</taxon>
    </lineage>
</organism>
<evidence type="ECO:0000259" key="3">
    <source>
        <dbReference type="PROSITE" id="PS51186"/>
    </source>
</evidence>
<keyword evidence="2" id="KW-0012">Acyltransferase</keyword>
<dbReference type="GO" id="GO:0016747">
    <property type="term" value="F:acyltransferase activity, transferring groups other than amino-acyl groups"/>
    <property type="evidence" value="ECO:0007669"/>
    <property type="project" value="InterPro"/>
</dbReference>
<accession>A0A2Z4REJ2</accession>
<dbReference type="OrthoDB" id="281808at2"/>
<evidence type="ECO:0000256" key="1">
    <source>
        <dbReference type="ARBA" id="ARBA00022679"/>
    </source>
</evidence>
<protein>
    <submittedName>
        <fullName evidence="4">GNAT family N-acetyltransferase</fullName>
    </submittedName>
</protein>
<dbReference type="PANTHER" id="PTHR43877">
    <property type="entry name" value="AMINOALKYLPHOSPHONATE N-ACETYLTRANSFERASE-RELATED-RELATED"/>
    <property type="match status" value="1"/>
</dbReference>
<dbReference type="AlphaFoldDB" id="A0A2Z4REJ2"/>
<proteinExistence type="predicted"/>
<dbReference type="EMBL" id="CP029693">
    <property type="protein sequence ID" value="AWY39215.1"/>
    <property type="molecule type" value="Genomic_DNA"/>
</dbReference>
<feature type="domain" description="N-acetyltransferase" evidence="3">
    <location>
        <begin position="5"/>
        <end position="153"/>
    </location>
</feature>
<evidence type="ECO:0000313" key="5">
    <source>
        <dbReference type="Proteomes" id="UP000250299"/>
    </source>
</evidence>
<sequence length="153" mass="16803">MSEQNRIRQAVAEDEGAVRACAEQAYAPYVAVIGRKPAPMSADYGAQIAAGQVYVCTGEGGELQGFIVFFAVDRHMLLENVAVAESARGQGVGKRLIGFCEDQALRMGLGSVQLYTNARMTENLAIYPKLGYLEVDRRLEDGFDRVYFEKTLI</sequence>
<dbReference type="InterPro" id="IPR050832">
    <property type="entry name" value="Bact_Acetyltransf"/>
</dbReference>